<dbReference type="Bgee" id="ENSMNEG00000031406">
    <property type="expression patterns" value="Expressed in spleen and 12 other cell types or tissues"/>
</dbReference>
<reference evidence="1" key="1">
    <citation type="submission" date="2025-08" db="UniProtKB">
        <authorList>
            <consortium name="Ensembl"/>
        </authorList>
    </citation>
    <scope>IDENTIFICATION</scope>
</reference>
<evidence type="ECO:0000313" key="2">
    <source>
        <dbReference type="Proteomes" id="UP000233120"/>
    </source>
</evidence>
<accession>A0A2K6BSZ5</accession>
<reference evidence="1" key="2">
    <citation type="submission" date="2025-09" db="UniProtKB">
        <authorList>
            <consortium name="Ensembl"/>
        </authorList>
    </citation>
    <scope>IDENTIFICATION</scope>
</reference>
<dbReference type="Ensembl" id="ENSMNET00000038705.1">
    <property type="protein sequence ID" value="ENSMNEP00000014502.1"/>
    <property type="gene ID" value="ENSMNEG00000031406.1"/>
</dbReference>
<keyword evidence="2" id="KW-1185">Reference proteome</keyword>
<dbReference type="AlphaFoldDB" id="A0A2K6BSZ5"/>
<organism evidence="1 2">
    <name type="scientific">Macaca nemestrina</name>
    <name type="common">Pig-tailed macaque</name>
    <dbReference type="NCBI Taxonomy" id="9545"/>
    <lineage>
        <taxon>Eukaryota</taxon>
        <taxon>Metazoa</taxon>
        <taxon>Chordata</taxon>
        <taxon>Craniata</taxon>
        <taxon>Vertebrata</taxon>
        <taxon>Euteleostomi</taxon>
        <taxon>Mammalia</taxon>
        <taxon>Eutheria</taxon>
        <taxon>Euarchontoglires</taxon>
        <taxon>Primates</taxon>
        <taxon>Haplorrhini</taxon>
        <taxon>Catarrhini</taxon>
        <taxon>Cercopithecidae</taxon>
        <taxon>Cercopithecinae</taxon>
        <taxon>Macaca</taxon>
    </lineage>
</organism>
<sequence length="69" mass="7837">MSPRTLPVQNMNNKTLNVGFIGGNHQTTAECRTLNRATGLSPSHSPCHHESHNRKEKRYFGFKKSKKVM</sequence>
<dbReference type="OMA" id="ESHNRKE"/>
<dbReference type="Proteomes" id="UP000233120">
    <property type="component" value="Unassembled WGS sequence"/>
</dbReference>
<name>A0A2K6BSZ5_MACNE</name>
<evidence type="ECO:0000313" key="1">
    <source>
        <dbReference type="Ensembl" id="ENSMNEP00000014502.1"/>
    </source>
</evidence>
<protein>
    <submittedName>
        <fullName evidence="1">Uncharacterized protein</fullName>
    </submittedName>
</protein>
<proteinExistence type="predicted"/>
<dbReference type="GeneTree" id="ENSGT00910000146843"/>